<feature type="compositionally biased region" description="Polar residues" evidence="1">
    <location>
        <begin position="92"/>
        <end position="109"/>
    </location>
</feature>
<feature type="region of interest" description="Disordered" evidence="1">
    <location>
        <begin position="49"/>
        <end position="114"/>
    </location>
</feature>
<dbReference type="AlphaFoldDB" id="A0A8J7RPD4"/>
<reference evidence="2" key="1">
    <citation type="submission" date="2021-02" db="EMBL/GenBank/DDBJ databases">
        <title>Natronogracilivirga saccharolytica gen. nov. sp. nov. a new anaerobic, haloalkiliphilic carbohydrate-fermenting bacterium from soda lake and proposing of Cyclonatronumiaceae fam. nov. in the phylum Balneolaeota.</title>
        <authorList>
            <person name="Zhilina T.N."/>
            <person name="Sorokin D.Y."/>
            <person name="Zavarzina D.G."/>
            <person name="Toshchakov S.V."/>
            <person name="Kublanov I.V."/>
        </authorList>
    </citation>
    <scope>NUCLEOTIDE SEQUENCE</scope>
    <source>
        <strain evidence="2">Z-1702</strain>
    </source>
</reference>
<gene>
    <name evidence="2" type="ORF">NATSA_13710</name>
</gene>
<evidence type="ECO:0000313" key="3">
    <source>
        <dbReference type="Proteomes" id="UP000673975"/>
    </source>
</evidence>
<dbReference type="Proteomes" id="UP000673975">
    <property type="component" value="Unassembled WGS sequence"/>
</dbReference>
<dbReference type="RefSeq" id="WP_210513184.1">
    <property type="nucleotide sequence ID" value="NZ_JAFIDN010000013.1"/>
</dbReference>
<feature type="compositionally biased region" description="Basic and acidic residues" evidence="1">
    <location>
        <begin position="49"/>
        <end position="75"/>
    </location>
</feature>
<keyword evidence="3" id="KW-1185">Reference proteome</keyword>
<accession>A0A8J7RPD4</accession>
<organism evidence="2 3">
    <name type="scientific">Natronogracilivirga saccharolytica</name>
    <dbReference type="NCBI Taxonomy" id="2812953"/>
    <lineage>
        <taxon>Bacteria</taxon>
        <taxon>Pseudomonadati</taxon>
        <taxon>Balneolota</taxon>
        <taxon>Balneolia</taxon>
        <taxon>Balneolales</taxon>
        <taxon>Cyclonatronaceae</taxon>
        <taxon>Natronogracilivirga</taxon>
    </lineage>
</organism>
<dbReference type="EMBL" id="JAFIDN010000013">
    <property type="protein sequence ID" value="MBP3193728.1"/>
    <property type="molecule type" value="Genomic_DNA"/>
</dbReference>
<sequence length="146" mass="16858">MSYREESYYKEFRDLLGELKSRLSELKTERTSLKSENRKLSNELKEVRSQLAESGRETVRLREELDQLKAAKEQNESSEISSSHSTGGEPEQGTSTAHSDVDSNKTTADVEQDLFSELGKNEKVVLRQQITELIRRIDKHLERSRQ</sequence>
<dbReference type="Gene3D" id="1.20.5.340">
    <property type="match status" value="1"/>
</dbReference>
<name>A0A8J7RPD4_9BACT</name>
<protein>
    <submittedName>
        <fullName evidence="2">Uncharacterized protein</fullName>
    </submittedName>
</protein>
<evidence type="ECO:0000313" key="2">
    <source>
        <dbReference type="EMBL" id="MBP3193728.1"/>
    </source>
</evidence>
<proteinExistence type="predicted"/>
<evidence type="ECO:0000256" key="1">
    <source>
        <dbReference type="SAM" id="MobiDB-lite"/>
    </source>
</evidence>
<comment type="caution">
    <text evidence="2">The sequence shown here is derived from an EMBL/GenBank/DDBJ whole genome shotgun (WGS) entry which is preliminary data.</text>
</comment>